<organism evidence="2 3">
    <name type="scientific">Claviceps arundinis</name>
    <dbReference type="NCBI Taxonomy" id="1623583"/>
    <lineage>
        <taxon>Eukaryota</taxon>
        <taxon>Fungi</taxon>
        <taxon>Dikarya</taxon>
        <taxon>Ascomycota</taxon>
        <taxon>Pezizomycotina</taxon>
        <taxon>Sordariomycetes</taxon>
        <taxon>Hypocreomycetidae</taxon>
        <taxon>Hypocreales</taxon>
        <taxon>Clavicipitaceae</taxon>
        <taxon>Claviceps</taxon>
    </lineage>
</organism>
<evidence type="ECO:0000313" key="3">
    <source>
        <dbReference type="Proteomes" id="UP000784919"/>
    </source>
</evidence>
<dbReference type="EMBL" id="SRPS01000191">
    <property type="protein sequence ID" value="KAG5963532.1"/>
    <property type="molecule type" value="Genomic_DNA"/>
</dbReference>
<reference evidence="2" key="1">
    <citation type="journal article" date="2020" name="bioRxiv">
        <title>Whole genome comparisons of ergot fungi reveals the divergence and evolution of species within the genus Claviceps are the result of varying mechanisms driving genome evolution and host range expansion.</title>
        <authorList>
            <person name="Wyka S.A."/>
            <person name="Mondo S.J."/>
            <person name="Liu M."/>
            <person name="Dettman J."/>
            <person name="Nalam V."/>
            <person name="Broders K.D."/>
        </authorList>
    </citation>
    <scope>NUCLEOTIDE SEQUENCE</scope>
    <source>
        <strain evidence="2">CCC 1102</strain>
    </source>
</reference>
<protein>
    <submittedName>
        <fullName evidence="2">Uncharacterized protein</fullName>
    </submittedName>
</protein>
<comment type="caution">
    <text evidence="2">The sequence shown here is derived from an EMBL/GenBank/DDBJ whole genome shotgun (WGS) entry which is preliminary data.</text>
</comment>
<dbReference type="OrthoDB" id="10378805at2759"/>
<name>A0A9P7SM32_9HYPO</name>
<gene>
    <name evidence="2" type="ORF">E4U56_002709</name>
</gene>
<proteinExistence type="predicted"/>
<accession>A0A9P7SM32</accession>
<evidence type="ECO:0000313" key="2">
    <source>
        <dbReference type="EMBL" id="KAG5963532.1"/>
    </source>
</evidence>
<feature type="compositionally biased region" description="Basic and acidic residues" evidence="1">
    <location>
        <begin position="138"/>
        <end position="153"/>
    </location>
</feature>
<dbReference type="Proteomes" id="UP000784919">
    <property type="component" value="Unassembled WGS sequence"/>
</dbReference>
<feature type="region of interest" description="Disordered" evidence="1">
    <location>
        <begin position="138"/>
        <end position="163"/>
    </location>
</feature>
<dbReference type="AlphaFoldDB" id="A0A9P7SM32"/>
<evidence type="ECO:0000256" key="1">
    <source>
        <dbReference type="SAM" id="MobiDB-lite"/>
    </source>
</evidence>
<sequence length="163" mass="18871">MSTADFVLSFELGRRQIISLPIRSAPSAPPVELTRRPDTEVQQILEVEEAVRNQTGDNQTLEALDTATRSLKLKVRKKRRRTAAGSTCFRITTQSRKEYLAEEIRKAKRELQREREQLQREREGRLRSEAEKQLLRRENELLRRQKSHERVESEFGSGSGSAP</sequence>